<dbReference type="EMBL" id="JBHSPA010000035">
    <property type="protein sequence ID" value="MFC5828208.1"/>
    <property type="molecule type" value="Genomic_DNA"/>
</dbReference>
<evidence type="ECO:0000313" key="3">
    <source>
        <dbReference type="Proteomes" id="UP001596058"/>
    </source>
</evidence>
<comment type="caution">
    <text evidence="2">The sequence shown here is derived from an EMBL/GenBank/DDBJ whole genome shotgun (WGS) entry which is preliminary data.</text>
</comment>
<dbReference type="CDD" id="cd02012">
    <property type="entry name" value="TPP_TK"/>
    <property type="match status" value="1"/>
</dbReference>
<proteinExistence type="predicted"/>
<dbReference type="Proteomes" id="UP001596058">
    <property type="component" value="Unassembled WGS sequence"/>
</dbReference>
<gene>
    <name evidence="2" type="ORF">ACFPZ3_30445</name>
</gene>
<dbReference type="RefSeq" id="WP_379517711.1">
    <property type="nucleotide sequence ID" value="NZ_JBHSPA010000035.1"/>
</dbReference>
<dbReference type="PANTHER" id="PTHR47514:SF2">
    <property type="entry name" value="TRANSKETOLASE"/>
    <property type="match status" value="1"/>
</dbReference>
<organism evidence="2 3">
    <name type="scientific">Nonomuraea insulae</name>
    <dbReference type="NCBI Taxonomy" id="1616787"/>
    <lineage>
        <taxon>Bacteria</taxon>
        <taxon>Bacillati</taxon>
        <taxon>Actinomycetota</taxon>
        <taxon>Actinomycetes</taxon>
        <taxon>Streptosporangiales</taxon>
        <taxon>Streptosporangiaceae</taxon>
        <taxon>Nonomuraea</taxon>
    </lineage>
</organism>
<reference evidence="3" key="1">
    <citation type="journal article" date="2019" name="Int. J. Syst. Evol. Microbiol.">
        <title>The Global Catalogue of Microorganisms (GCM) 10K type strain sequencing project: providing services to taxonomists for standard genome sequencing and annotation.</title>
        <authorList>
            <consortium name="The Broad Institute Genomics Platform"/>
            <consortium name="The Broad Institute Genome Sequencing Center for Infectious Disease"/>
            <person name="Wu L."/>
            <person name="Ma J."/>
        </authorList>
    </citation>
    <scope>NUCLEOTIDE SEQUENCE [LARGE SCALE GENOMIC DNA]</scope>
    <source>
        <strain evidence="3">CCUG 53903</strain>
    </source>
</reference>
<dbReference type="PANTHER" id="PTHR47514">
    <property type="entry name" value="TRANSKETOLASE N-TERMINAL SECTION-RELATED"/>
    <property type="match status" value="1"/>
</dbReference>
<keyword evidence="3" id="KW-1185">Reference proteome</keyword>
<sequence>MRPSETTITAAVGGAAGTAAPPARRVTGLLPDHDAIAEWRRLRERLAHADRPATAAALVALAGGIRRTVISTITGAGLGHTGGDLSVTDILTTLYGAVLRVDPANPDWPDRDRLILSKGHCSVALYTTLATCGFFSAEQLSTFAAPMSPLNGHPSRRAVPGIETSTGPLGHGLPVGVGVAVGLALRKSAARTVVVLGDGELQEGSNWEAAMTAGHRRLSSLTAVVDRNGLQQGARTSATNDLEPLADKWRAFGWEAVEVDGHDHLALLDAVTAPHGAGRPRCVIARTVKGRGVSFMEDRVEWHHKVPDAEQARLALEELR</sequence>
<dbReference type="InterPro" id="IPR005474">
    <property type="entry name" value="Transketolase_N"/>
</dbReference>
<dbReference type="InterPro" id="IPR029061">
    <property type="entry name" value="THDP-binding"/>
</dbReference>
<accession>A0ABW1CRG5</accession>
<dbReference type="SUPFAM" id="SSF52518">
    <property type="entry name" value="Thiamin diphosphate-binding fold (THDP-binding)"/>
    <property type="match status" value="1"/>
</dbReference>
<dbReference type="Pfam" id="PF00456">
    <property type="entry name" value="Transketolase_N"/>
    <property type="match status" value="1"/>
</dbReference>
<feature type="domain" description="Transketolase N-terminal" evidence="1">
    <location>
        <begin position="64"/>
        <end position="303"/>
    </location>
</feature>
<evidence type="ECO:0000259" key="1">
    <source>
        <dbReference type="Pfam" id="PF00456"/>
    </source>
</evidence>
<dbReference type="Gene3D" id="3.40.50.970">
    <property type="match status" value="1"/>
</dbReference>
<evidence type="ECO:0000313" key="2">
    <source>
        <dbReference type="EMBL" id="MFC5828208.1"/>
    </source>
</evidence>
<name>A0ABW1CRG5_9ACTN</name>
<protein>
    <submittedName>
        <fullName evidence="2">Transketolase</fullName>
    </submittedName>
</protein>